<feature type="non-terminal residue" evidence="1">
    <location>
        <position position="1"/>
    </location>
</feature>
<dbReference type="OrthoDB" id="10051290at2759"/>
<comment type="caution">
    <text evidence="1">The sequence shown here is derived from an EMBL/GenBank/DDBJ whole genome shotgun (WGS) entry which is preliminary data.</text>
</comment>
<protein>
    <submittedName>
        <fullName evidence="1">Uncharacterized protein</fullName>
    </submittedName>
</protein>
<dbReference type="Pfam" id="PF00221">
    <property type="entry name" value="Lyase_aromatic"/>
    <property type="match status" value="1"/>
</dbReference>
<evidence type="ECO:0000313" key="1">
    <source>
        <dbReference type="EMBL" id="KAG0139518.1"/>
    </source>
</evidence>
<dbReference type="InterPro" id="IPR008948">
    <property type="entry name" value="L-Aspartase-like"/>
</dbReference>
<feature type="non-terminal residue" evidence="1">
    <location>
        <position position="86"/>
    </location>
</feature>
<dbReference type="SUPFAM" id="SSF48557">
    <property type="entry name" value="L-aspartase-like"/>
    <property type="match status" value="1"/>
</dbReference>
<dbReference type="PANTHER" id="PTHR10362">
    <property type="entry name" value="HISTIDINE AMMONIA-LYASE"/>
    <property type="match status" value="1"/>
</dbReference>
<dbReference type="InterPro" id="IPR001106">
    <property type="entry name" value="Aromatic_Lyase"/>
</dbReference>
<accession>A0A9P6N8R7</accession>
<dbReference type="GO" id="GO:0003824">
    <property type="term" value="F:catalytic activity"/>
    <property type="evidence" value="ECO:0007669"/>
    <property type="project" value="InterPro"/>
</dbReference>
<gene>
    <name evidence="1" type="ORF">CROQUDRAFT_25806</name>
</gene>
<dbReference type="Gene3D" id="1.20.200.10">
    <property type="entry name" value="Fumarase/aspartase (Central domain)"/>
    <property type="match status" value="1"/>
</dbReference>
<organism evidence="1 2">
    <name type="scientific">Cronartium quercuum f. sp. fusiforme G11</name>
    <dbReference type="NCBI Taxonomy" id="708437"/>
    <lineage>
        <taxon>Eukaryota</taxon>
        <taxon>Fungi</taxon>
        <taxon>Dikarya</taxon>
        <taxon>Basidiomycota</taxon>
        <taxon>Pucciniomycotina</taxon>
        <taxon>Pucciniomycetes</taxon>
        <taxon>Pucciniales</taxon>
        <taxon>Coleosporiaceae</taxon>
        <taxon>Cronartium</taxon>
    </lineage>
</organism>
<proteinExistence type="predicted"/>
<name>A0A9P6N8R7_9BASI</name>
<keyword evidence="2" id="KW-1185">Reference proteome</keyword>
<dbReference type="EMBL" id="MU167571">
    <property type="protein sequence ID" value="KAG0139518.1"/>
    <property type="molecule type" value="Genomic_DNA"/>
</dbReference>
<dbReference type="AlphaFoldDB" id="A0A9P6N8R7"/>
<dbReference type="Proteomes" id="UP000886653">
    <property type="component" value="Unassembled WGS sequence"/>
</dbReference>
<sequence length="86" mass="9827">FIHETARPHPGQVEVAKTIDNLLKSSELVDHTDHEEKDVREEISKQSLRQDRYPLRTAPQWLGPQLEDLLVAHTTVTCELNATTDN</sequence>
<evidence type="ECO:0000313" key="2">
    <source>
        <dbReference type="Proteomes" id="UP000886653"/>
    </source>
</evidence>
<reference evidence="1" key="1">
    <citation type="submission" date="2013-11" db="EMBL/GenBank/DDBJ databases">
        <title>Genome sequence of the fusiform rust pathogen reveals effectors for host alternation and coevolution with pine.</title>
        <authorList>
            <consortium name="DOE Joint Genome Institute"/>
            <person name="Smith K."/>
            <person name="Pendleton A."/>
            <person name="Kubisiak T."/>
            <person name="Anderson C."/>
            <person name="Salamov A."/>
            <person name="Aerts A."/>
            <person name="Riley R."/>
            <person name="Clum A."/>
            <person name="Lindquist E."/>
            <person name="Ence D."/>
            <person name="Campbell M."/>
            <person name="Kronenberg Z."/>
            <person name="Feau N."/>
            <person name="Dhillon B."/>
            <person name="Hamelin R."/>
            <person name="Burleigh J."/>
            <person name="Smith J."/>
            <person name="Yandell M."/>
            <person name="Nelson C."/>
            <person name="Grigoriev I."/>
            <person name="Davis J."/>
        </authorList>
    </citation>
    <scope>NUCLEOTIDE SEQUENCE</scope>
    <source>
        <strain evidence="1">G11</strain>
    </source>
</reference>